<evidence type="ECO:0000313" key="2">
    <source>
        <dbReference type="EMBL" id="MBC8574012.1"/>
    </source>
</evidence>
<keyword evidence="3" id="KW-1185">Reference proteome</keyword>
<comment type="caution">
    <text evidence="2">The sequence shown here is derived from an EMBL/GenBank/DDBJ whole genome shotgun (WGS) entry which is preliminary data.</text>
</comment>
<evidence type="ECO:0000313" key="3">
    <source>
        <dbReference type="Proteomes" id="UP000657421"/>
    </source>
</evidence>
<accession>A0ABR7NCA0</accession>
<evidence type="ECO:0000256" key="1">
    <source>
        <dbReference type="SAM" id="SignalP"/>
    </source>
</evidence>
<reference evidence="2 3" key="1">
    <citation type="submission" date="2020-08" db="EMBL/GenBank/DDBJ databases">
        <title>Genome public.</title>
        <authorList>
            <person name="Liu C."/>
            <person name="Sun Q."/>
        </authorList>
    </citation>
    <scope>NUCLEOTIDE SEQUENCE [LARGE SCALE GENOMIC DNA]</scope>
    <source>
        <strain evidence="2 3">NSJ-46</strain>
    </source>
</reference>
<protein>
    <submittedName>
        <fullName evidence="2">Uncharacterized protein</fullName>
    </submittedName>
</protein>
<dbReference type="RefSeq" id="WP_249309486.1">
    <property type="nucleotide sequence ID" value="NZ_JACRSZ010000014.1"/>
</dbReference>
<dbReference type="Gene3D" id="2.60.120.380">
    <property type="match status" value="1"/>
</dbReference>
<gene>
    <name evidence="2" type="ORF">H8716_13110</name>
</gene>
<keyword evidence="1" id="KW-0732">Signal</keyword>
<feature type="signal peptide" evidence="1">
    <location>
        <begin position="1"/>
        <end position="31"/>
    </location>
</feature>
<proteinExistence type="predicted"/>
<feature type="chain" id="PRO_5047051018" evidence="1">
    <location>
        <begin position="32"/>
        <end position="261"/>
    </location>
</feature>
<name>A0ABR7NCA0_9FIRM</name>
<dbReference type="Proteomes" id="UP000657421">
    <property type="component" value="Unassembled WGS sequence"/>
</dbReference>
<dbReference type="EMBL" id="JACRSZ010000014">
    <property type="protein sequence ID" value="MBC8574012.1"/>
    <property type="molecule type" value="Genomic_DNA"/>
</dbReference>
<organism evidence="2 3">
    <name type="scientific">Jingyaoa shaoxingensis</name>
    <dbReference type="NCBI Taxonomy" id="2763671"/>
    <lineage>
        <taxon>Bacteria</taxon>
        <taxon>Bacillati</taxon>
        <taxon>Bacillota</taxon>
        <taxon>Clostridia</taxon>
        <taxon>Lachnospirales</taxon>
        <taxon>Lachnospiraceae</taxon>
        <taxon>Jingyaoa</taxon>
    </lineage>
</organism>
<sequence length="261" mass="28741">MRQEKKIRRRLMPLLLLTMLLSVLFGMNAMAASKTVTMKKSSGAYVYQQNRGYTGTIYHKFTVPTSGVLAVSGNKVYSWGRGSMDVTVCNSKKKALTYRESVNASGDRYLTYGIQKGTYYLKTSGNASYILAAGFQKMADRGAASKSKAYAISQKKIITGVIPIGESSNKADWFKIKIGRNKKLYVDIDSKCSGKIRFQLYGPSARNGCTIATLANSEGTYYIGNARTRKPIGLKAGTYYIKVSRAAKSATGVYSFRCKLK</sequence>